<protein>
    <submittedName>
        <fullName evidence="2">Uncharacterized protein</fullName>
    </submittedName>
</protein>
<evidence type="ECO:0000313" key="3">
    <source>
        <dbReference type="Proteomes" id="UP001558613"/>
    </source>
</evidence>
<dbReference type="Proteomes" id="UP001558613">
    <property type="component" value="Unassembled WGS sequence"/>
</dbReference>
<comment type="caution">
    <text evidence="2">The sequence shown here is derived from an EMBL/GenBank/DDBJ whole genome shotgun (WGS) entry which is preliminary data.</text>
</comment>
<feature type="region of interest" description="Disordered" evidence="1">
    <location>
        <begin position="62"/>
        <end position="90"/>
    </location>
</feature>
<dbReference type="EMBL" id="JAYMGO010000019">
    <property type="protein sequence ID" value="KAL1254825.1"/>
    <property type="molecule type" value="Genomic_DNA"/>
</dbReference>
<reference evidence="2 3" key="1">
    <citation type="submission" date="2023-09" db="EMBL/GenBank/DDBJ databases">
        <authorList>
            <person name="Wang M."/>
        </authorList>
    </citation>
    <scope>NUCLEOTIDE SEQUENCE [LARGE SCALE GENOMIC DNA]</scope>
    <source>
        <strain evidence="2">GT-2023</strain>
        <tissue evidence="2">Liver</tissue>
    </source>
</reference>
<keyword evidence="3" id="KW-1185">Reference proteome</keyword>
<proteinExistence type="predicted"/>
<organism evidence="2 3">
    <name type="scientific">Cirrhinus molitorella</name>
    <name type="common">mud carp</name>
    <dbReference type="NCBI Taxonomy" id="172907"/>
    <lineage>
        <taxon>Eukaryota</taxon>
        <taxon>Metazoa</taxon>
        <taxon>Chordata</taxon>
        <taxon>Craniata</taxon>
        <taxon>Vertebrata</taxon>
        <taxon>Euteleostomi</taxon>
        <taxon>Actinopterygii</taxon>
        <taxon>Neopterygii</taxon>
        <taxon>Teleostei</taxon>
        <taxon>Ostariophysi</taxon>
        <taxon>Cypriniformes</taxon>
        <taxon>Cyprinidae</taxon>
        <taxon>Labeoninae</taxon>
        <taxon>Labeonini</taxon>
        <taxon>Cirrhinus</taxon>
    </lineage>
</organism>
<sequence length="90" mass="9864">MGNGVTAARQHSFNQNPAFAGNLYEIHRPLIAGGSCLTRQHSYSEPPHLQRAAIIRRTASLKPQIPPKPTNIPPRAAHLPSASEHAKHNY</sequence>
<gene>
    <name evidence="2" type="ORF">QQF64_012886</name>
</gene>
<accession>A0ABR3LPJ9</accession>
<evidence type="ECO:0000256" key="1">
    <source>
        <dbReference type="SAM" id="MobiDB-lite"/>
    </source>
</evidence>
<evidence type="ECO:0000313" key="2">
    <source>
        <dbReference type="EMBL" id="KAL1254825.1"/>
    </source>
</evidence>
<name>A0ABR3LPJ9_9TELE</name>